<feature type="transmembrane region" description="Helical" evidence="1">
    <location>
        <begin position="7"/>
        <end position="28"/>
    </location>
</feature>
<accession>A0A3B1DDV5</accession>
<dbReference type="InterPro" id="IPR019606">
    <property type="entry name" value="GerMN"/>
</dbReference>
<organism evidence="3">
    <name type="scientific">hydrothermal vent metagenome</name>
    <dbReference type="NCBI Taxonomy" id="652676"/>
    <lineage>
        <taxon>unclassified sequences</taxon>
        <taxon>metagenomes</taxon>
        <taxon>ecological metagenomes</taxon>
    </lineage>
</organism>
<gene>
    <name evidence="3" type="ORF">MNBD_NITROSPIRAE03-1360</name>
</gene>
<evidence type="ECO:0000256" key="1">
    <source>
        <dbReference type="SAM" id="Phobius"/>
    </source>
</evidence>
<name>A0A3B1DDV5_9ZZZZ</name>
<keyword evidence="1" id="KW-1133">Transmembrane helix</keyword>
<dbReference type="SMART" id="SM00909">
    <property type="entry name" value="Germane"/>
    <property type="match status" value="1"/>
</dbReference>
<dbReference type="AlphaFoldDB" id="A0A3B1DDV5"/>
<protein>
    <recommendedName>
        <fullName evidence="2">GerMN domain-containing protein</fullName>
    </recommendedName>
</protein>
<evidence type="ECO:0000259" key="2">
    <source>
        <dbReference type="SMART" id="SM00909"/>
    </source>
</evidence>
<keyword evidence="1" id="KW-0472">Membrane</keyword>
<keyword evidence="1" id="KW-0812">Transmembrane</keyword>
<feature type="domain" description="GerMN" evidence="2">
    <location>
        <begin position="80"/>
        <end position="168"/>
    </location>
</feature>
<dbReference type="EMBL" id="UOGI01000266">
    <property type="protein sequence ID" value="VAX34168.1"/>
    <property type="molecule type" value="Genomic_DNA"/>
</dbReference>
<reference evidence="3" key="1">
    <citation type="submission" date="2018-06" db="EMBL/GenBank/DDBJ databases">
        <authorList>
            <person name="Zhirakovskaya E."/>
        </authorList>
    </citation>
    <scope>NUCLEOTIDE SEQUENCE</scope>
</reference>
<proteinExistence type="predicted"/>
<evidence type="ECO:0000313" key="3">
    <source>
        <dbReference type="EMBL" id="VAX34168.1"/>
    </source>
</evidence>
<sequence length="189" mass="21682">MKKGNLLIILLILVSLTGIGFGVFYFYFYEPQSEPVPVREDINENILKDYTTLKIYYPAGIKLELKEKKVPGILSPIKMANILIKEYLNLSGESRTAILPEGTRLNNIFISSDGIVYLDFNQEFTRNFQGDVLDEYMLLKSIFNTMLSNLDIKDVMILINGKEAETIGGHFLINRPLKRIVTREIRVEE</sequence>
<dbReference type="Pfam" id="PF10646">
    <property type="entry name" value="Germane"/>
    <property type="match status" value="1"/>
</dbReference>